<reference evidence="2 3" key="1">
    <citation type="submission" date="2016-07" db="EMBL/GenBank/DDBJ databases">
        <title>Multiple horizontal gene transfer events from other fungi enriched the ability of initially mycotrophic Trichoderma (Ascomycota) to feed on dead plant biomass.</title>
        <authorList>
            <consortium name="DOE Joint Genome Institute"/>
            <person name="Aerts A."/>
            <person name="Atanasova L."/>
            <person name="Chenthamara K."/>
            <person name="Zhang J."/>
            <person name="Grujic M."/>
            <person name="Henrissat B."/>
            <person name="Kuo A."/>
            <person name="Salamov A."/>
            <person name="Lipzen A."/>
            <person name="Labutti K."/>
            <person name="Barry K."/>
            <person name="Miao Y."/>
            <person name="Rahimi M.J."/>
            <person name="Shen Q."/>
            <person name="Grigoriev I.V."/>
            <person name="Kubicek C.P."/>
            <person name="Druzhinina I.S."/>
        </authorList>
    </citation>
    <scope>NUCLEOTIDE SEQUENCE [LARGE SCALE GENOMIC DNA]</scope>
    <source>
        <strain evidence="2 3">ATCC 18648</strain>
    </source>
</reference>
<dbReference type="Proteomes" id="UP000240760">
    <property type="component" value="Unassembled WGS sequence"/>
</dbReference>
<sequence length="195" mass="22452">KDFIYIPMEEQRTKESEHHELLAKYNDLSPSPQSAASLDDISEFNRGPTSSSAPIRPIVKIIQGKARRGARIYDGGENAKEDCGRVLDNQRKRKKSGECCRQGLRQISIPPPWPAEQAKHKAPVYHGSRRYQQQKHFARALSLLKQDRMPLVPRRPGFTRRKRPPTLIILRTFAELLWDDIESRRQSPSRQGVAY</sequence>
<keyword evidence="3" id="KW-1185">Reference proteome</keyword>
<dbReference type="AlphaFoldDB" id="A0A2T4BV60"/>
<dbReference type="EMBL" id="KZ679139">
    <property type="protein sequence ID" value="PTB73192.1"/>
    <property type="molecule type" value="Genomic_DNA"/>
</dbReference>
<feature type="region of interest" description="Disordered" evidence="1">
    <location>
        <begin position="27"/>
        <end position="52"/>
    </location>
</feature>
<protein>
    <submittedName>
        <fullName evidence="2">Uncharacterized protein</fullName>
    </submittedName>
</protein>
<gene>
    <name evidence="2" type="ORF">M440DRAFT_1404916</name>
</gene>
<accession>A0A2T4BV60</accession>
<proteinExistence type="predicted"/>
<organism evidence="2 3">
    <name type="scientific">Trichoderma longibrachiatum ATCC 18648</name>
    <dbReference type="NCBI Taxonomy" id="983965"/>
    <lineage>
        <taxon>Eukaryota</taxon>
        <taxon>Fungi</taxon>
        <taxon>Dikarya</taxon>
        <taxon>Ascomycota</taxon>
        <taxon>Pezizomycotina</taxon>
        <taxon>Sordariomycetes</taxon>
        <taxon>Hypocreomycetidae</taxon>
        <taxon>Hypocreales</taxon>
        <taxon>Hypocreaceae</taxon>
        <taxon>Trichoderma</taxon>
    </lineage>
</organism>
<name>A0A2T4BV60_TRILO</name>
<evidence type="ECO:0000256" key="1">
    <source>
        <dbReference type="SAM" id="MobiDB-lite"/>
    </source>
</evidence>
<evidence type="ECO:0000313" key="2">
    <source>
        <dbReference type="EMBL" id="PTB73192.1"/>
    </source>
</evidence>
<feature type="non-terminal residue" evidence="2">
    <location>
        <position position="195"/>
    </location>
</feature>
<feature type="non-terminal residue" evidence="2">
    <location>
        <position position="1"/>
    </location>
</feature>
<evidence type="ECO:0000313" key="3">
    <source>
        <dbReference type="Proteomes" id="UP000240760"/>
    </source>
</evidence>